<proteinExistence type="predicted"/>
<name>A0ABT7KRW2_9HYPH</name>
<dbReference type="InterPro" id="IPR010980">
    <property type="entry name" value="Cyt_c/b562"/>
</dbReference>
<dbReference type="SUPFAM" id="SSF47175">
    <property type="entry name" value="Cytochromes"/>
    <property type="match status" value="1"/>
</dbReference>
<dbReference type="Proteomes" id="UP001172630">
    <property type="component" value="Unassembled WGS sequence"/>
</dbReference>
<protein>
    <recommendedName>
        <fullName evidence="3">Cytochrome c</fullName>
    </recommendedName>
</protein>
<keyword evidence="2" id="KW-1185">Reference proteome</keyword>
<evidence type="ECO:0008006" key="3">
    <source>
        <dbReference type="Google" id="ProtNLM"/>
    </source>
</evidence>
<organism evidence="1 2">
    <name type="scientific">Rhizobium calliandrae</name>
    <dbReference type="NCBI Taxonomy" id="1312182"/>
    <lineage>
        <taxon>Bacteria</taxon>
        <taxon>Pseudomonadati</taxon>
        <taxon>Pseudomonadota</taxon>
        <taxon>Alphaproteobacteria</taxon>
        <taxon>Hyphomicrobiales</taxon>
        <taxon>Rhizobiaceae</taxon>
        <taxon>Rhizobium/Agrobacterium group</taxon>
        <taxon>Rhizobium</taxon>
    </lineage>
</organism>
<comment type="caution">
    <text evidence="1">The sequence shown here is derived from an EMBL/GenBank/DDBJ whole genome shotgun (WGS) entry which is preliminary data.</text>
</comment>
<evidence type="ECO:0000313" key="1">
    <source>
        <dbReference type="EMBL" id="MDL2410855.1"/>
    </source>
</evidence>
<sequence>MRKPQAATSHSPYYIATVLVLTIAVGPAFAASLKSIMGDMRDNTTSAKAVLANFDSASAKQIMQRYASEAQAASDMFAGQGGAKEKDLSSRFKQLAAMADATSQAPLNKASFRKAFAEVASECKSCHSAYK</sequence>
<evidence type="ECO:0000313" key="2">
    <source>
        <dbReference type="Proteomes" id="UP001172630"/>
    </source>
</evidence>
<dbReference type="RefSeq" id="WP_285884852.1">
    <property type="nucleotide sequence ID" value="NZ_JARFYN010000120.1"/>
</dbReference>
<accession>A0ABT7KRW2</accession>
<reference evidence="1" key="1">
    <citation type="submission" date="2023-06" db="EMBL/GenBank/DDBJ databases">
        <title>Phylogenetic Diversity of Rhizobium strains.</title>
        <authorList>
            <person name="Moura F.T."/>
            <person name="Helene L.C.F."/>
            <person name="Hungria M."/>
        </authorList>
    </citation>
    <scope>NUCLEOTIDE SEQUENCE</scope>
    <source>
        <strain evidence="1">CCGE524</strain>
    </source>
</reference>
<gene>
    <name evidence="1" type="ORF">PY650_36070</name>
</gene>
<dbReference type="EMBL" id="JARFYN010000120">
    <property type="protein sequence ID" value="MDL2410855.1"/>
    <property type="molecule type" value="Genomic_DNA"/>
</dbReference>
<dbReference type="InterPro" id="IPR002321">
    <property type="entry name" value="Cyt_c_II"/>
</dbReference>
<dbReference type="PROSITE" id="PS51009">
    <property type="entry name" value="CYTCII"/>
    <property type="match status" value="1"/>
</dbReference>